<sequence length="1014" mass="110186">MKKILYQICLGILLIPLAVSAQETKPLINSKLVGNIIDQKSKEPLVGATVQIKGTTHAVTTDVNGKFYFQTGQKFPYTLVISFIGFKTKEEIVNEEAVTIQLEEDQKLLNEVVVIGYGQLLKKDVTGSIESVNSQSIKAVQTSLDRALQGTVAGVNVTQTSGQPGGGISVRVRGGSSIQGGNEPLYVVDGFPIYNSDQNAGVASGSNSNPLASINPSDIESITVLKDASSTAIYGSRGANGVVIITTKKGKTNENRVSYDVSYGVQKLNKKLDLLDAKGFARLRNDALFDSAPAKGKNQYLSEEQINALGAGTDWQDETFRSAKTQNHQLSISGGSQRTRYAISGNYFNQDGIIKNTDFNRYSARINLDTDINSKVRFGLNLTGTKTTADLAPTGLVSAIISMPATATVFDANGNYTLRNPFENIFSNPIAALNKRINNSNAYRVLATTYGEYDIIDDLVLKVSFGTDIQNNRENSYLPTSIFEGLALNGEARIGYFNSSSWLNENTLTYSKAIQNKHFFNILAGYTQQRNTREIVSTGSQNFVTDALTYNALQSGNTPLTPVSSSNTWALNSYLGRVNYNFEGKYFATASIRSDGSSRFGVNNKWGYFPSAALAWQVSKENFFSPLSAAINSLKIRASYGSTGNQEIGEYQSLSTLESVKYIFGDQIVTGFRPSRIANSFLGWEQTNQFDGGLDLGILKNRLFLTLDLYQKITSNLLLDVQIPYTSGHTSSLQNFGSVRNRGIEVGANTQLGSGAFSWSSNFNIAFNKNEVIQIGNGASFYTFGNYIVKVGEPLGSFYGAVTDGVLQKADIETKGKLTGNAVPKAGDRLYRDINGDGAFTTAADRTTIGTAQPKFTGGFNNTFNYKGFELNVLFQGSYGNKILNGNGQSLELFNGQQNASIAALDRWTETNPSTTIPRAKLDPAPVFSDRYVEDGSFLRAKNVSLTYSLPKPLLVKAKIEAVRIRLSGQNLWTLTNYTGFDPEVTNGSSISPGTDSGIYPTSKTYSLGLNLTF</sequence>
<evidence type="ECO:0000256" key="3">
    <source>
        <dbReference type="ARBA" id="ARBA00022452"/>
    </source>
</evidence>
<dbReference type="GO" id="GO:0009279">
    <property type="term" value="C:cell outer membrane"/>
    <property type="evidence" value="ECO:0007669"/>
    <property type="project" value="UniProtKB-SubCell"/>
</dbReference>
<protein>
    <submittedName>
        <fullName evidence="11">TonB-dependent receptor</fullName>
    </submittedName>
</protein>
<keyword evidence="3 8" id="KW-1134">Transmembrane beta strand</keyword>
<accession>A0AAE3H637</accession>
<dbReference type="Pfam" id="PF07715">
    <property type="entry name" value="Plug"/>
    <property type="match status" value="1"/>
</dbReference>
<proteinExistence type="inferred from homology"/>
<keyword evidence="4 8" id="KW-0812">Transmembrane</keyword>
<evidence type="ECO:0000313" key="11">
    <source>
        <dbReference type="EMBL" id="MCP9765438.1"/>
    </source>
</evidence>
<feature type="domain" description="TonB-dependent receptor plug" evidence="10">
    <location>
        <begin position="122"/>
        <end position="242"/>
    </location>
</feature>
<dbReference type="NCBIfam" id="TIGR04056">
    <property type="entry name" value="OMP_RagA_SusC"/>
    <property type="match status" value="1"/>
</dbReference>
<feature type="chain" id="PRO_5042041459" evidence="9">
    <location>
        <begin position="22"/>
        <end position="1014"/>
    </location>
</feature>
<dbReference type="Proteomes" id="UP001204144">
    <property type="component" value="Unassembled WGS sequence"/>
</dbReference>
<dbReference type="Pfam" id="PF13715">
    <property type="entry name" value="CarbopepD_reg_2"/>
    <property type="match status" value="1"/>
</dbReference>
<dbReference type="InterPro" id="IPR036942">
    <property type="entry name" value="Beta-barrel_TonB_sf"/>
</dbReference>
<dbReference type="Gene3D" id="2.170.130.10">
    <property type="entry name" value="TonB-dependent receptor, plug domain"/>
    <property type="match status" value="1"/>
</dbReference>
<evidence type="ECO:0000256" key="2">
    <source>
        <dbReference type="ARBA" id="ARBA00022448"/>
    </source>
</evidence>
<dbReference type="GO" id="GO:0015344">
    <property type="term" value="F:siderophore uptake transmembrane transporter activity"/>
    <property type="evidence" value="ECO:0007669"/>
    <property type="project" value="TreeGrafter"/>
</dbReference>
<dbReference type="PANTHER" id="PTHR30069:SF29">
    <property type="entry name" value="HEMOGLOBIN AND HEMOGLOBIN-HAPTOGLOBIN-BINDING PROTEIN 1-RELATED"/>
    <property type="match status" value="1"/>
</dbReference>
<dbReference type="PANTHER" id="PTHR30069">
    <property type="entry name" value="TONB-DEPENDENT OUTER MEMBRANE RECEPTOR"/>
    <property type="match status" value="1"/>
</dbReference>
<dbReference type="InterPro" id="IPR037066">
    <property type="entry name" value="Plug_dom_sf"/>
</dbReference>
<evidence type="ECO:0000256" key="6">
    <source>
        <dbReference type="ARBA" id="ARBA00023136"/>
    </source>
</evidence>
<keyword evidence="2 8" id="KW-0813">Transport</keyword>
<comment type="similarity">
    <text evidence="8">Belongs to the TonB-dependent receptor family.</text>
</comment>
<evidence type="ECO:0000256" key="9">
    <source>
        <dbReference type="SAM" id="SignalP"/>
    </source>
</evidence>
<evidence type="ECO:0000313" key="12">
    <source>
        <dbReference type="Proteomes" id="UP001204144"/>
    </source>
</evidence>
<dbReference type="RefSeq" id="WP_255039131.1">
    <property type="nucleotide sequence ID" value="NZ_RJUF01000183.1"/>
</dbReference>
<dbReference type="FunFam" id="2.170.130.10:FF:000008">
    <property type="entry name" value="SusC/RagA family TonB-linked outer membrane protein"/>
    <property type="match status" value="1"/>
</dbReference>
<dbReference type="SUPFAM" id="SSF56935">
    <property type="entry name" value="Porins"/>
    <property type="match status" value="1"/>
</dbReference>
<comment type="subcellular location">
    <subcellularLocation>
        <location evidence="1 8">Cell outer membrane</location>
        <topology evidence="1 8">Multi-pass membrane protein</topology>
    </subcellularLocation>
</comment>
<keyword evidence="5 9" id="KW-0732">Signal</keyword>
<dbReference type="NCBIfam" id="TIGR04057">
    <property type="entry name" value="SusC_RagA_signa"/>
    <property type="match status" value="1"/>
</dbReference>
<dbReference type="InterPro" id="IPR023996">
    <property type="entry name" value="TonB-dep_OMP_SusC/RagA"/>
</dbReference>
<evidence type="ECO:0000256" key="4">
    <source>
        <dbReference type="ARBA" id="ARBA00022692"/>
    </source>
</evidence>
<feature type="signal peptide" evidence="9">
    <location>
        <begin position="1"/>
        <end position="21"/>
    </location>
</feature>
<evidence type="ECO:0000256" key="7">
    <source>
        <dbReference type="ARBA" id="ARBA00023237"/>
    </source>
</evidence>
<dbReference type="AlphaFoldDB" id="A0AAE3H637"/>
<keyword evidence="6 8" id="KW-0472">Membrane</keyword>
<keyword evidence="12" id="KW-1185">Reference proteome</keyword>
<gene>
    <name evidence="11" type="ORF">EGI31_21085</name>
</gene>
<dbReference type="InterPro" id="IPR039426">
    <property type="entry name" value="TonB-dep_rcpt-like"/>
</dbReference>
<dbReference type="Gene3D" id="2.60.40.1120">
    <property type="entry name" value="Carboxypeptidase-like, regulatory domain"/>
    <property type="match status" value="1"/>
</dbReference>
<dbReference type="InterPro" id="IPR023997">
    <property type="entry name" value="TonB-dep_OMP_SusC/RagA_CS"/>
</dbReference>
<dbReference type="GO" id="GO:0044718">
    <property type="term" value="P:siderophore transmembrane transport"/>
    <property type="evidence" value="ECO:0007669"/>
    <property type="project" value="TreeGrafter"/>
</dbReference>
<keyword evidence="7 8" id="KW-0998">Cell outer membrane</keyword>
<evidence type="ECO:0000256" key="1">
    <source>
        <dbReference type="ARBA" id="ARBA00004571"/>
    </source>
</evidence>
<evidence type="ECO:0000256" key="8">
    <source>
        <dbReference type="PROSITE-ProRule" id="PRU01360"/>
    </source>
</evidence>
<dbReference type="EMBL" id="RJUF01000183">
    <property type="protein sequence ID" value="MCP9765438.1"/>
    <property type="molecule type" value="Genomic_DNA"/>
</dbReference>
<evidence type="ECO:0000256" key="5">
    <source>
        <dbReference type="ARBA" id="ARBA00022729"/>
    </source>
</evidence>
<comment type="caution">
    <text evidence="11">The sequence shown here is derived from an EMBL/GenBank/DDBJ whole genome shotgun (WGS) entry which is preliminary data.</text>
</comment>
<reference evidence="11 12" key="1">
    <citation type="submission" date="2018-11" db="EMBL/GenBank/DDBJ databases">
        <title>Novel bacteria species description.</title>
        <authorList>
            <person name="Han J.-H."/>
        </authorList>
    </citation>
    <scope>NUCLEOTIDE SEQUENCE [LARGE SCALE GENOMIC DNA]</scope>
    <source>
        <strain evidence="11 12">KCTC23259</strain>
    </source>
</reference>
<evidence type="ECO:0000259" key="10">
    <source>
        <dbReference type="Pfam" id="PF07715"/>
    </source>
</evidence>
<organism evidence="11 12">
    <name type="scientific">Lacihabitans soyangensis</name>
    <dbReference type="NCBI Taxonomy" id="869394"/>
    <lineage>
        <taxon>Bacteria</taxon>
        <taxon>Pseudomonadati</taxon>
        <taxon>Bacteroidota</taxon>
        <taxon>Cytophagia</taxon>
        <taxon>Cytophagales</taxon>
        <taxon>Leadbetterellaceae</taxon>
        <taxon>Lacihabitans</taxon>
    </lineage>
</organism>
<dbReference type="InterPro" id="IPR008969">
    <property type="entry name" value="CarboxyPept-like_regulatory"/>
</dbReference>
<keyword evidence="11" id="KW-0675">Receptor</keyword>
<dbReference type="Gene3D" id="2.40.170.20">
    <property type="entry name" value="TonB-dependent receptor, beta-barrel domain"/>
    <property type="match status" value="1"/>
</dbReference>
<dbReference type="SUPFAM" id="SSF49464">
    <property type="entry name" value="Carboxypeptidase regulatory domain-like"/>
    <property type="match status" value="1"/>
</dbReference>
<dbReference type="InterPro" id="IPR012910">
    <property type="entry name" value="Plug_dom"/>
</dbReference>
<dbReference type="PROSITE" id="PS52016">
    <property type="entry name" value="TONB_DEPENDENT_REC_3"/>
    <property type="match status" value="1"/>
</dbReference>
<name>A0AAE3H637_9BACT</name>